<gene>
    <name evidence="2" type="ORF">AAT19DRAFT_13179</name>
</gene>
<dbReference type="EMBL" id="LCTV02000003">
    <property type="protein sequence ID" value="PRQ76157.1"/>
    <property type="molecule type" value="Genomic_DNA"/>
</dbReference>
<evidence type="ECO:0000313" key="2">
    <source>
        <dbReference type="EMBL" id="PRQ76157.1"/>
    </source>
</evidence>
<evidence type="ECO:0000313" key="3">
    <source>
        <dbReference type="Proteomes" id="UP000239560"/>
    </source>
</evidence>
<feature type="compositionally biased region" description="Polar residues" evidence="1">
    <location>
        <begin position="88"/>
        <end position="104"/>
    </location>
</feature>
<evidence type="ECO:0000256" key="1">
    <source>
        <dbReference type="SAM" id="MobiDB-lite"/>
    </source>
</evidence>
<feature type="compositionally biased region" description="Low complexity" evidence="1">
    <location>
        <begin position="24"/>
        <end position="39"/>
    </location>
</feature>
<feature type="compositionally biased region" description="Low complexity" evidence="1">
    <location>
        <begin position="217"/>
        <end position="240"/>
    </location>
</feature>
<feature type="compositionally biased region" description="Basic residues" evidence="1">
    <location>
        <begin position="195"/>
        <end position="216"/>
    </location>
</feature>
<proteinExistence type="predicted"/>
<protein>
    <submittedName>
        <fullName evidence="2">Uncharacterized protein</fullName>
    </submittedName>
</protein>
<dbReference type="Proteomes" id="UP000239560">
    <property type="component" value="Unassembled WGS sequence"/>
</dbReference>
<feature type="compositionally biased region" description="Basic and acidic residues" evidence="1">
    <location>
        <begin position="138"/>
        <end position="152"/>
    </location>
</feature>
<feature type="region of interest" description="Disordered" evidence="1">
    <location>
        <begin position="1"/>
        <end position="254"/>
    </location>
</feature>
<dbReference type="AlphaFoldDB" id="A0A2T0ADT2"/>
<name>A0A2T0ADT2_RHOTO</name>
<reference evidence="2 3" key="1">
    <citation type="journal article" date="2018" name="Elife">
        <title>Functional genomics of lipid metabolism in the oleaginous yeast Rhodosporidium toruloides.</title>
        <authorList>
            <person name="Coradetti S.T."/>
            <person name="Pinel D."/>
            <person name="Geiselman G."/>
            <person name="Ito M."/>
            <person name="Mondo S."/>
            <person name="Reilly M.C."/>
            <person name="Cheng Y.F."/>
            <person name="Bauer S."/>
            <person name="Grigoriev I."/>
            <person name="Gladden J.M."/>
            <person name="Simmons B.A."/>
            <person name="Brem R."/>
            <person name="Arkin A.P."/>
            <person name="Skerker J.M."/>
        </authorList>
    </citation>
    <scope>NUCLEOTIDE SEQUENCE [LARGE SCALE GENOMIC DNA]</scope>
    <source>
        <strain evidence="2 3">NBRC 0880</strain>
    </source>
</reference>
<sequence>MLGPASSLSATGFRLHNASRQTDTDPSASSSSQTLPASSWQPAPSTSAVSGRQRWGGDEGPKGGSRLGAAAQQAYEAKPVRSAMLQPITPTKPATTSRAPTPSWTKADFVPFSPSRTMSSTDSSPVKPFPSPGPTQRRTKEEIERKKEEAMQRKRRSALSGRRSASSSPRSRSPSSASRSPSRAPASRVTARARVASRRRIPTLARLRPKSRRSGRRTSGARTNSGPSSSRSRRAITSSSPVPLVLANRFCSRR</sequence>
<feature type="compositionally biased region" description="Low complexity" evidence="1">
    <location>
        <begin position="113"/>
        <end position="125"/>
    </location>
</feature>
<comment type="caution">
    <text evidence="2">The sequence shown here is derived from an EMBL/GenBank/DDBJ whole genome shotgun (WGS) entry which is preliminary data.</text>
</comment>
<organism evidence="2 3">
    <name type="scientific">Rhodotorula toruloides</name>
    <name type="common">Yeast</name>
    <name type="synonym">Rhodosporidium toruloides</name>
    <dbReference type="NCBI Taxonomy" id="5286"/>
    <lineage>
        <taxon>Eukaryota</taxon>
        <taxon>Fungi</taxon>
        <taxon>Dikarya</taxon>
        <taxon>Basidiomycota</taxon>
        <taxon>Pucciniomycotina</taxon>
        <taxon>Microbotryomycetes</taxon>
        <taxon>Sporidiobolales</taxon>
        <taxon>Sporidiobolaceae</taxon>
        <taxon>Rhodotorula</taxon>
    </lineage>
</organism>
<accession>A0A2T0ADT2</accession>
<feature type="compositionally biased region" description="Polar residues" evidence="1">
    <location>
        <begin position="1"/>
        <end position="10"/>
    </location>
</feature>
<feature type="compositionally biased region" description="Low complexity" evidence="1">
    <location>
        <begin position="158"/>
        <end position="194"/>
    </location>
</feature>
<feature type="compositionally biased region" description="Polar residues" evidence="1">
    <location>
        <begin position="40"/>
        <end position="50"/>
    </location>
</feature>